<protein>
    <submittedName>
        <fullName evidence="2">Uncharacterized protein</fullName>
    </submittedName>
</protein>
<dbReference type="Proteomes" id="UP000001420">
    <property type="component" value="Chromosome"/>
</dbReference>
<dbReference type="EMBL" id="AE017126">
    <property type="protein sequence ID" value="AAQ00233.1"/>
    <property type="molecule type" value="Genomic_DNA"/>
</dbReference>
<gene>
    <name evidence="2" type="ordered locus">Pro_1188</name>
</gene>
<evidence type="ECO:0000313" key="3">
    <source>
        <dbReference type="Proteomes" id="UP000001420"/>
    </source>
</evidence>
<proteinExistence type="predicted"/>
<dbReference type="HOGENOM" id="CLU_184483_1_0_3"/>
<accession>Q7VBA9</accession>
<keyword evidence="3" id="KW-1185">Reference proteome</keyword>
<evidence type="ECO:0000313" key="2">
    <source>
        <dbReference type="EMBL" id="AAQ00233.1"/>
    </source>
</evidence>
<dbReference type="PATRIC" id="fig|167539.5.peg.1243"/>
<sequence>MSTESGSLECRRLIEAKENLIKAMQTLDSLKDVEHINIKLKDIYKEIEEMHEERRRLEFKI</sequence>
<feature type="coiled-coil region" evidence="1">
    <location>
        <begin position="13"/>
        <end position="60"/>
    </location>
</feature>
<organism evidence="2 3">
    <name type="scientific">Prochlorococcus marinus (strain SARG / CCMP1375 / SS120)</name>
    <dbReference type="NCBI Taxonomy" id="167539"/>
    <lineage>
        <taxon>Bacteria</taxon>
        <taxon>Bacillati</taxon>
        <taxon>Cyanobacteriota</taxon>
        <taxon>Cyanophyceae</taxon>
        <taxon>Synechococcales</taxon>
        <taxon>Prochlorococcaceae</taxon>
        <taxon>Prochlorococcus</taxon>
    </lineage>
</organism>
<dbReference type="AlphaFoldDB" id="Q7VBA9"/>
<name>Q7VBA9_PROMA</name>
<dbReference type="OrthoDB" id="541504at2"/>
<dbReference type="RefSeq" id="WP_011125340.1">
    <property type="nucleotide sequence ID" value="NC_005042.1"/>
</dbReference>
<dbReference type="STRING" id="167539.Pro_1188"/>
<evidence type="ECO:0000256" key="1">
    <source>
        <dbReference type="SAM" id="Coils"/>
    </source>
</evidence>
<dbReference type="eggNOG" id="ENOG50321Z5">
    <property type="taxonomic scope" value="Bacteria"/>
</dbReference>
<dbReference type="KEGG" id="pma:Pro_1188"/>
<reference evidence="2 3" key="1">
    <citation type="journal article" date="2003" name="Proc. Natl. Acad. Sci. U.S.A.">
        <title>Genome sequence of the cyanobacterium Prochlorococcus marinus SS120, a nearly minimal oxyphototrophic genome.</title>
        <authorList>
            <person name="Dufresne A."/>
            <person name="Salanoubat M."/>
            <person name="Partensky F."/>
            <person name="Artiguenave F."/>
            <person name="Axmann I.M."/>
            <person name="Barbe V."/>
            <person name="Duprat S."/>
            <person name="Galperin M.Y."/>
            <person name="Koonin E.V."/>
            <person name="Le Gall F."/>
            <person name="Makarova K.S."/>
            <person name="Ostrowski M."/>
            <person name="Oztas S."/>
            <person name="Robert C."/>
            <person name="Rogozin I.B."/>
            <person name="Scanlan D.J."/>
            <person name="Tandeau de Marsac N."/>
            <person name="Weissenbach J."/>
            <person name="Wincker P."/>
            <person name="Wolf Y.I."/>
            <person name="Hess W.R."/>
        </authorList>
    </citation>
    <scope>NUCLEOTIDE SEQUENCE [LARGE SCALE GENOMIC DNA]</scope>
    <source>
        <strain evidence="3">SARG / CCMP1375 / SS120</strain>
    </source>
</reference>
<dbReference type="EnsemblBacteria" id="AAQ00233">
    <property type="protein sequence ID" value="AAQ00233"/>
    <property type="gene ID" value="Pro_1188"/>
</dbReference>
<keyword evidence="1" id="KW-0175">Coiled coil</keyword>